<gene>
    <name evidence="4" type="primary">PCMP-H87</name>
    <name evidence="4" type="ORF">AXF42_Ash013245</name>
</gene>
<dbReference type="Pfam" id="PF14432">
    <property type="entry name" value="DYW_deaminase"/>
    <property type="match status" value="1"/>
</dbReference>
<evidence type="ECO:0000313" key="4">
    <source>
        <dbReference type="EMBL" id="PKA65124.1"/>
    </source>
</evidence>
<feature type="domain" description="DYW" evidence="3">
    <location>
        <begin position="481"/>
        <end position="562"/>
    </location>
</feature>
<dbReference type="Pfam" id="PF13041">
    <property type="entry name" value="PPR_2"/>
    <property type="match status" value="1"/>
</dbReference>
<dbReference type="Pfam" id="PF20431">
    <property type="entry name" value="E_motif"/>
    <property type="match status" value="1"/>
</dbReference>
<dbReference type="InterPro" id="IPR032867">
    <property type="entry name" value="DYW_dom"/>
</dbReference>
<dbReference type="EC" id="3.6.1.-" evidence="4"/>
<dbReference type="PANTHER" id="PTHR47926:SF464">
    <property type="entry name" value="DYW DOMAIN-CONTAINING PROTEIN"/>
    <property type="match status" value="1"/>
</dbReference>
<dbReference type="Pfam" id="PF01535">
    <property type="entry name" value="PPR"/>
    <property type="match status" value="4"/>
</dbReference>
<dbReference type="InterPro" id="IPR011990">
    <property type="entry name" value="TPR-like_helical_dom_sf"/>
</dbReference>
<dbReference type="NCBIfam" id="TIGR00756">
    <property type="entry name" value="PPR"/>
    <property type="match status" value="1"/>
</dbReference>
<keyword evidence="4" id="KW-0378">Hydrolase</keyword>
<name>A0A2I0BBE7_9ASPA</name>
<evidence type="ECO:0000313" key="5">
    <source>
        <dbReference type="Proteomes" id="UP000236161"/>
    </source>
</evidence>
<feature type="repeat" description="PPR" evidence="2">
    <location>
        <begin position="264"/>
        <end position="298"/>
    </location>
</feature>
<dbReference type="Gene3D" id="1.25.40.10">
    <property type="entry name" value="Tetratricopeptide repeat domain"/>
    <property type="match status" value="4"/>
</dbReference>
<dbReference type="AlphaFoldDB" id="A0A2I0BBE7"/>
<sequence>MPGRDRGEPDAARLHARLIKSGRTAAGSRFLCNRLISLYSRSPATISDALRLFHRLPSPNASSWTSIISALSGNPPSAAALFVSMLRRPSTPTQSSVSALLKILSSTPSNFPLGLQLHSLSLKLSLSSLPFSGSSLIGFYCRQCLPGDALKVFDEISRPDEVCFSAIIVGLAQNHRPANALSLLRDMRAGGLSSTMHSLSGALRAAAETAALEQTRIIHAHTFAAGLDLNPYVGTALVDAYGKAGLSQDALRIFDELSGCGGANLVTWNAALSAHAQHGDALSAKHLFDEMLELGLAPDEYTILALLTAYGNAGLVEETQSLLDAMGDLHAVEPALEHYSCLLGAMVRAGKLEEAERLALTMPIEPDAAVWRTLLSGCMNLRDADIGRTAACRLLELDPEDDSAYVMLANIYSAAGRKEETARLRKAMRERRVKKEGGRSWVEVMGAVHFFAAGDRRHVRTPEIYGKLEELVTEATKLGYDGEGEERVWQHSERLAVAFGLLSGGGAAEGRPLRVVKNLRICGDCHEFFKFLSRVVEKEIVVRDANRYHKFQEGACSCKDFW</sequence>
<keyword evidence="5" id="KW-1185">Reference proteome</keyword>
<proteinExistence type="predicted"/>
<feature type="repeat" description="PPR" evidence="2">
    <location>
        <begin position="160"/>
        <end position="194"/>
    </location>
</feature>
<dbReference type="EMBL" id="KZ451896">
    <property type="protein sequence ID" value="PKA65124.1"/>
    <property type="molecule type" value="Genomic_DNA"/>
</dbReference>
<dbReference type="OrthoDB" id="1912849at2759"/>
<evidence type="ECO:0000256" key="1">
    <source>
        <dbReference type="ARBA" id="ARBA00022737"/>
    </source>
</evidence>
<dbReference type="GO" id="GO:0008270">
    <property type="term" value="F:zinc ion binding"/>
    <property type="evidence" value="ECO:0007669"/>
    <property type="project" value="InterPro"/>
</dbReference>
<dbReference type="PANTHER" id="PTHR47926">
    <property type="entry name" value="PENTATRICOPEPTIDE REPEAT-CONTAINING PROTEIN"/>
    <property type="match status" value="1"/>
</dbReference>
<dbReference type="FunFam" id="1.25.40.10:FF:000158">
    <property type="entry name" value="pentatricopeptide repeat-containing protein At2g33680"/>
    <property type="match status" value="1"/>
</dbReference>
<reference evidence="4 5" key="1">
    <citation type="journal article" date="2017" name="Nature">
        <title>The Apostasia genome and the evolution of orchids.</title>
        <authorList>
            <person name="Zhang G.Q."/>
            <person name="Liu K.W."/>
            <person name="Li Z."/>
            <person name="Lohaus R."/>
            <person name="Hsiao Y.Y."/>
            <person name="Niu S.C."/>
            <person name="Wang J.Y."/>
            <person name="Lin Y.C."/>
            <person name="Xu Q."/>
            <person name="Chen L.J."/>
            <person name="Yoshida K."/>
            <person name="Fujiwara S."/>
            <person name="Wang Z.W."/>
            <person name="Zhang Y.Q."/>
            <person name="Mitsuda N."/>
            <person name="Wang M."/>
            <person name="Liu G.H."/>
            <person name="Pecoraro L."/>
            <person name="Huang H.X."/>
            <person name="Xiao X.J."/>
            <person name="Lin M."/>
            <person name="Wu X.Y."/>
            <person name="Wu W.L."/>
            <person name="Chen Y.Y."/>
            <person name="Chang S.B."/>
            <person name="Sakamoto S."/>
            <person name="Ohme-Takagi M."/>
            <person name="Yagi M."/>
            <person name="Zeng S.J."/>
            <person name="Shen C.Y."/>
            <person name="Yeh C.M."/>
            <person name="Luo Y.B."/>
            <person name="Tsai W.C."/>
            <person name="Van de Peer Y."/>
            <person name="Liu Z.J."/>
        </authorList>
    </citation>
    <scope>NUCLEOTIDE SEQUENCE [LARGE SCALE GENOMIC DNA]</scope>
    <source>
        <strain evidence="5">cv. Shenzhen</strain>
        <tissue evidence="4">Stem</tissue>
    </source>
</reference>
<dbReference type="InterPro" id="IPR046960">
    <property type="entry name" value="PPR_At4g14850-like_plant"/>
</dbReference>
<dbReference type="Proteomes" id="UP000236161">
    <property type="component" value="Unassembled WGS sequence"/>
</dbReference>
<dbReference type="GO" id="GO:0003723">
    <property type="term" value="F:RNA binding"/>
    <property type="evidence" value="ECO:0007669"/>
    <property type="project" value="InterPro"/>
</dbReference>
<accession>A0A2I0BBE7</accession>
<dbReference type="InterPro" id="IPR002885">
    <property type="entry name" value="PPR_rpt"/>
</dbReference>
<organism evidence="4 5">
    <name type="scientific">Apostasia shenzhenica</name>
    <dbReference type="NCBI Taxonomy" id="1088818"/>
    <lineage>
        <taxon>Eukaryota</taxon>
        <taxon>Viridiplantae</taxon>
        <taxon>Streptophyta</taxon>
        <taxon>Embryophyta</taxon>
        <taxon>Tracheophyta</taxon>
        <taxon>Spermatophyta</taxon>
        <taxon>Magnoliopsida</taxon>
        <taxon>Liliopsida</taxon>
        <taxon>Asparagales</taxon>
        <taxon>Orchidaceae</taxon>
        <taxon>Apostasioideae</taxon>
        <taxon>Apostasia</taxon>
    </lineage>
</organism>
<evidence type="ECO:0000256" key="2">
    <source>
        <dbReference type="PROSITE-ProRule" id="PRU00708"/>
    </source>
</evidence>
<keyword evidence="1" id="KW-0677">Repeat</keyword>
<dbReference type="GO" id="GO:0099402">
    <property type="term" value="P:plant organ development"/>
    <property type="evidence" value="ECO:0007669"/>
    <property type="project" value="UniProtKB-ARBA"/>
</dbReference>
<dbReference type="GO" id="GO:0016787">
    <property type="term" value="F:hydrolase activity"/>
    <property type="evidence" value="ECO:0007669"/>
    <property type="project" value="UniProtKB-KW"/>
</dbReference>
<dbReference type="GO" id="GO:0009451">
    <property type="term" value="P:RNA modification"/>
    <property type="evidence" value="ECO:0007669"/>
    <property type="project" value="InterPro"/>
</dbReference>
<dbReference type="PROSITE" id="PS51375">
    <property type="entry name" value="PPR"/>
    <property type="match status" value="2"/>
</dbReference>
<protein>
    <submittedName>
        <fullName evidence="4">Pentatricopeptide repeat-containing protein</fullName>
        <ecNumber evidence="4">3.6.1.-</ecNumber>
    </submittedName>
</protein>
<dbReference type="InterPro" id="IPR046848">
    <property type="entry name" value="E_motif"/>
</dbReference>
<evidence type="ECO:0000259" key="3">
    <source>
        <dbReference type="Pfam" id="PF14432"/>
    </source>
</evidence>